<comment type="caution">
    <text evidence="2">The sequence shown here is derived from an EMBL/GenBank/DDBJ whole genome shotgun (WGS) entry which is preliminary data.</text>
</comment>
<dbReference type="PANTHER" id="PTHR45661:SF3">
    <property type="entry name" value="IG-LIKE DOMAIN-CONTAINING PROTEIN"/>
    <property type="match status" value="1"/>
</dbReference>
<dbReference type="SUPFAM" id="SSF52058">
    <property type="entry name" value="L domain-like"/>
    <property type="match status" value="1"/>
</dbReference>
<dbReference type="InterPro" id="IPR026906">
    <property type="entry name" value="LRR_5"/>
</dbReference>
<evidence type="ECO:0000313" key="3">
    <source>
        <dbReference type="Proteomes" id="UP000235661"/>
    </source>
</evidence>
<accession>A0A2N6Q8D1</accession>
<dbReference type="Gene3D" id="3.80.10.10">
    <property type="entry name" value="Ribonuclease Inhibitor"/>
    <property type="match status" value="2"/>
</dbReference>
<dbReference type="Pfam" id="PF13306">
    <property type="entry name" value="LRR_5"/>
    <property type="match status" value="1"/>
</dbReference>
<protein>
    <submittedName>
        <fullName evidence="2">Cell surface protein</fullName>
    </submittedName>
</protein>
<gene>
    <name evidence="2" type="ORF">CJ232_00405</name>
</gene>
<proteinExistence type="predicted"/>
<feature type="signal peptide" evidence="1">
    <location>
        <begin position="1"/>
        <end position="19"/>
    </location>
</feature>
<dbReference type="Gene3D" id="3.40.50.12480">
    <property type="match status" value="1"/>
</dbReference>
<dbReference type="EMBL" id="PNGI01000001">
    <property type="protein sequence ID" value="PMC11249.1"/>
    <property type="molecule type" value="Genomic_DNA"/>
</dbReference>
<dbReference type="InterPro" id="IPR053139">
    <property type="entry name" value="Surface_bspA-like"/>
</dbReference>
<keyword evidence="1" id="KW-0732">Signal</keyword>
<reference evidence="2 3" key="1">
    <citation type="submission" date="2017-09" db="EMBL/GenBank/DDBJ databases">
        <title>Bacterial strain isolated from the female urinary microbiota.</title>
        <authorList>
            <person name="Thomas-White K."/>
            <person name="Kumar N."/>
            <person name="Forster S."/>
            <person name="Putonti C."/>
            <person name="Lawley T."/>
            <person name="Wolfe A.J."/>
        </authorList>
    </citation>
    <scope>NUCLEOTIDE SEQUENCE [LARGE SCALE GENOMIC DNA]</scope>
    <source>
        <strain evidence="2 3">UMB0818</strain>
    </source>
</reference>
<feature type="chain" id="PRO_5014672666" evidence="1">
    <location>
        <begin position="20"/>
        <end position="331"/>
    </location>
</feature>
<dbReference type="InterPro" id="IPR032675">
    <property type="entry name" value="LRR_dom_sf"/>
</dbReference>
<name>A0A2N6Q8D1_9BACT</name>
<evidence type="ECO:0000256" key="1">
    <source>
        <dbReference type="SAM" id="SignalP"/>
    </source>
</evidence>
<dbReference type="AlphaFoldDB" id="A0A2N6Q8D1"/>
<dbReference type="STRING" id="1122992.GCA_000455445_00582"/>
<dbReference type="RefSeq" id="WP_102187536.1">
    <property type="nucleotide sequence ID" value="NZ_PNGI01000001.1"/>
</dbReference>
<evidence type="ECO:0000313" key="2">
    <source>
        <dbReference type="EMBL" id="PMC11249.1"/>
    </source>
</evidence>
<dbReference type="Proteomes" id="UP000235661">
    <property type="component" value="Unassembled WGS sequence"/>
</dbReference>
<organism evidence="2 3">
    <name type="scientific">Hoylesella timonensis</name>
    <dbReference type="NCBI Taxonomy" id="386414"/>
    <lineage>
        <taxon>Bacteria</taxon>
        <taxon>Pseudomonadati</taxon>
        <taxon>Bacteroidota</taxon>
        <taxon>Bacteroidia</taxon>
        <taxon>Bacteroidales</taxon>
        <taxon>Prevotellaceae</taxon>
        <taxon>Hoylesella</taxon>
    </lineage>
</organism>
<sequence length="331" mass="36448">MRKIYMLTMSLFVCMGALAGNDGSIGENLHWSFADGTLTISGTGEMEHAEGNSVYAWGNDNQSLDRTTIKKIVVEEGVTTLGEYIFWDCQNLTEVKLPKTLTTLGKECFKKCTALKSITLPDNITLIDESAFEECKALETVTFPKNLKDIKAQAFYYCKLKKVDLSQTKVKTIGLGAFAHNIECEEVYLPKTLEIFFGNDEGAFGSCDNLKKAVCLAVDPPQTLDGGPDFSSEEGINMSPVDFVKIFTGFDDDDFVLEVPAGSEEKYRNADGWKNVANNIVTGIRGVKAAQGKFGVYDITGKRYMNHADAQAINTLQRGVYIINGKKVLVK</sequence>
<dbReference type="PANTHER" id="PTHR45661">
    <property type="entry name" value="SURFACE ANTIGEN"/>
    <property type="match status" value="1"/>
</dbReference>